<comment type="catalytic activity">
    <reaction evidence="19 22">
        <text>L-seryl-[protein] + ATP = O-phospho-L-seryl-[protein] + ADP + H(+)</text>
        <dbReference type="Rhea" id="RHEA:17989"/>
        <dbReference type="Rhea" id="RHEA-COMP:9863"/>
        <dbReference type="Rhea" id="RHEA-COMP:11604"/>
        <dbReference type="ChEBI" id="CHEBI:15378"/>
        <dbReference type="ChEBI" id="CHEBI:29999"/>
        <dbReference type="ChEBI" id="CHEBI:30616"/>
        <dbReference type="ChEBI" id="CHEBI:83421"/>
        <dbReference type="ChEBI" id="CHEBI:456216"/>
        <dbReference type="EC" id="2.7.11.1"/>
    </reaction>
</comment>
<comment type="subcellular location">
    <subcellularLocation>
        <location evidence="2">Cytoplasm</location>
    </subcellularLocation>
</comment>
<evidence type="ECO:0000256" key="11">
    <source>
        <dbReference type="ARBA" id="ARBA00022723"/>
    </source>
</evidence>
<dbReference type="EMBL" id="REGN01007875">
    <property type="protein sequence ID" value="RNA05049.1"/>
    <property type="molecule type" value="Genomic_DNA"/>
</dbReference>
<evidence type="ECO:0000256" key="17">
    <source>
        <dbReference type="ARBA" id="ARBA00023118"/>
    </source>
</evidence>
<dbReference type="GO" id="GO:0005524">
    <property type="term" value="F:ATP binding"/>
    <property type="evidence" value="ECO:0007669"/>
    <property type="project" value="UniProtKB-UniRule"/>
</dbReference>
<sequence length="539" mass="62772">MSAIPNSCPWAKLSQTPVVHSLNEVMSEQLALDLNEQESKYDDSKFCSGSQAETNDNELVIPSEFLENDAKTDNDLILAQLLQLEFDKEYDNLLKSKESHENKNSHISISYEKFKSVHPIDAKEENELNFSTKEEIYTSSESEDEFQKIVFKNGISGKGDKMISKHDLLLNYRHNASKIMNLFPPEFETGDSHGIDMKLSNQVYNTLKMHSQSEKRRINRVHDKQDKSTNMMALDPKTKLVLFKLVNADILDSIGGVISTGKEATIFYAPGGKTQEILVPKECVAKVFKTTLNEFKTREKYIAEDYRFKDRFKHLNPQKVVRLWAEKEMHNLMKMRKFEIPCPDVVVLKKQILIMSFIGKDNVPAPKLKDASLDETQLVNAYHQCIQLIKDLYHKCNLVHADFNQFNLLWHDEKVWVIDVSQSVEPIHPMGYEFLLRDCQNIFKFFTNRKLEKVKTGEEIFNEVTGMKFTGEGEYFLSQIQKYTKDKQMEIKTHLKEEDPKKSKEKEFNFDYYYELSMQRLKHKTNLDCEDLSDDKTEN</sequence>
<keyword evidence="10 22" id="KW-0808">Transferase</keyword>
<comment type="caution">
    <text evidence="24">The sequence shown here is derived from an EMBL/GenBank/DDBJ whole genome shotgun (WGS) entry which is preliminary data.</text>
</comment>
<organism evidence="24 25">
    <name type="scientific">Brachionus plicatilis</name>
    <name type="common">Marine rotifer</name>
    <name type="synonym">Brachionus muelleri</name>
    <dbReference type="NCBI Taxonomy" id="10195"/>
    <lineage>
        <taxon>Eukaryota</taxon>
        <taxon>Metazoa</taxon>
        <taxon>Spiralia</taxon>
        <taxon>Gnathifera</taxon>
        <taxon>Rotifera</taxon>
        <taxon>Eurotatoria</taxon>
        <taxon>Monogononta</taxon>
        <taxon>Pseudotrocha</taxon>
        <taxon>Ploima</taxon>
        <taxon>Brachionidae</taxon>
        <taxon>Brachionus</taxon>
    </lineage>
</organism>
<evidence type="ECO:0000256" key="21">
    <source>
        <dbReference type="ARBA" id="ARBA00068351"/>
    </source>
</evidence>
<proteinExistence type="inferred from homology"/>
<keyword evidence="9" id="KW-0399">Innate immunity</keyword>
<dbReference type="GO" id="GO:0005737">
    <property type="term" value="C:cytoplasm"/>
    <property type="evidence" value="ECO:0007669"/>
    <property type="project" value="UniProtKB-SubCell"/>
</dbReference>
<dbReference type="AlphaFoldDB" id="A0A3M7Q1P0"/>
<dbReference type="PIRSF" id="PIRSF038146">
    <property type="entry name" value="Ser/Thr_PK_RIO3"/>
    <property type="match status" value="1"/>
</dbReference>
<comment type="subunit">
    <text evidence="20">Interacts with CASP10. Interacts with IRF3; RIOK3 probably mediates the interaction of TBK1 with IRF3. Associated with 40S pre-ribosomal particles.</text>
</comment>
<keyword evidence="14" id="KW-0067">ATP-binding</keyword>
<keyword evidence="17" id="KW-0051">Antiviral defense</keyword>
<dbReference type="InterPro" id="IPR017406">
    <property type="entry name" value="Ser/Thr_kinase_Rio3"/>
</dbReference>
<name>A0A3M7Q1P0_BRAPC</name>
<dbReference type="GO" id="GO:0004674">
    <property type="term" value="F:protein serine/threonine kinase activity"/>
    <property type="evidence" value="ECO:0007669"/>
    <property type="project" value="UniProtKB-UniRule"/>
</dbReference>
<dbReference type="EC" id="2.7.11.1" evidence="4 22"/>
<dbReference type="GO" id="GO:0045087">
    <property type="term" value="P:innate immune response"/>
    <property type="evidence" value="ECO:0007669"/>
    <property type="project" value="UniProtKB-KW"/>
</dbReference>
<evidence type="ECO:0000256" key="9">
    <source>
        <dbReference type="ARBA" id="ARBA00022588"/>
    </source>
</evidence>
<evidence type="ECO:0000256" key="15">
    <source>
        <dbReference type="ARBA" id="ARBA00022842"/>
    </source>
</evidence>
<evidence type="ECO:0000256" key="16">
    <source>
        <dbReference type="ARBA" id="ARBA00022859"/>
    </source>
</evidence>
<evidence type="ECO:0000256" key="18">
    <source>
        <dbReference type="ARBA" id="ARBA00047899"/>
    </source>
</evidence>
<comment type="similarity">
    <text evidence="3 22">Belongs to the protein kinase superfamily. RIO-type Ser/Thr kinase family.</text>
</comment>
<dbReference type="FunFam" id="3.30.200.20:FF:000200">
    <property type="entry name" value="Serine/threonine-protein kinase RIO3"/>
    <property type="match status" value="1"/>
</dbReference>
<evidence type="ECO:0000256" key="22">
    <source>
        <dbReference type="PIRNR" id="PIRNR038146"/>
    </source>
</evidence>
<dbReference type="InterPro" id="IPR011009">
    <property type="entry name" value="Kinase-like_dom_sf"/>
</dbReference>
<dbReference type="Proteomes" id="UP000276133">
    <property type="component" value="Unassembled WGS sequence"/>
</dbReference>
<keyword evidence="5" id="KW-0963">Cytoplasm</keyword>
<dbReference type="Pfam" id="PF01163">
    <property type="entry name" value="RIO1"/>
    <property type="match status" value="1"/>
</dbReference>
<feature type="domain" description="RIO kinase" evidence="23">
    <location>
        <begin position="223"/>
        <end position="466"/>
    </location>
</feature>
<evidence type="ECO:0000256" key="5">
    <source>
        <dbReference type="ARBA" id="ARBA00022490"/>
    </source>
</evidence>
<keyword evidence="11 22" id="KW-0479">Metal-binding</keyword>
<evidence type="ECO:0000313" key="24">
    <source>
        <dbReference type="EMBL" id="RNA05049.1"/>
    </source>
</evidence>
<evidence type="ECO:0000256" key="20">
    <source>
        <dbReference type="ARBA" id="ARBA00064322"/>
    </source>
</evidence>
<evidence type="ECO:0000313" key="25">
    <source>
        <dbReference type="Proteomes" id="UP000276133"/>
    </source>
</evidence>
<evidence type="ECO:0000256" key="4">
    <source>
        <dbReference type="ARBA" id="ARBA00012513"/>
    </source>
</evidence>
<dbReference type="OrthoDB" id="205248at2759"/>
<dbReference type="GO" id="GO:0042254">
    <property type="term" value="P:ribosome biogenesis"/>
    <property type="evidence" value="ECO:0007669"/>
    <property type="project" value="UniProtKB-KW"/>
</dbReference>
<keyword evidence="8" id="KW-0597">Phosphoprotein</keyword>
<keyword evidence="15 22" id="KW-0460">Magnesium</keyword>
<keyword evidence="16" id="KW-0391">Immunity</keyword>
<keyword evidence="7 22" id="KW-0723">Serine/threonine-protein kinase</keyword>
<evidence type="ECO:0000256" key="3">
    <source>
        <dbReference type="ARBA" id="ARBA00009196"/>
    </source>
</evidence>
<evidence type="ECO:0000256" key="13">
    <source>
        <dbReference type="ARBA" id="ARBA00022777"/>
    </source>
</evidence>
<dbReference type="InterPro" id="IPR051272">
    <property type="entry name" value="RIO-type_Ser/Thr_kinase"/>
</dbReference>
<dbReference type="Gene3D" id="1.10.510.10">
    <property type="entry name" value="Transferase(Phosphotransferase) domain 1"/>
    <property type="match status" value="1"/>
</dbReference>
<evidence type="ECO:0000256" key="10">
    <source>
        <dbReference type="ARBA" id="ARBA00022679"/>
    </source>
</evidence>
<keyword evidence="25" id="KW-1185">Reference proteome</keyword>
<evidence type="ECO:0000256" key="12">
    <source>
        <dbReference type="ARBA" id="ARBA00022741"/>
    </source>
</evidence>
<dbReference type="InterPro" id="IPR018934">
    <property type="entry name" value="RIO_dom"/>
</dbReference>
<dbReference type="InterPro" id="IPR000687">
    <property type="entry name" value="RIO_kinase"/>
</dbReference>
<protein>
    <recommendedName>
        <fullName evidence="21 22">Serine/threonine-protein kinase RIO3</fullName>
        <ecNumber evidence="4 22">2.7.11.1</ecNumber>
    </recommendedName>
</protein>
<evidence type="ECO:0000256" key="19">
    <source>
        <dbReference type="ARBA" id="ARBA00048679"/>
    </source>
</evidence>
<accession>A0A3M7Q1P0</accession>
<evidence type="ECO:0000256" key="6">
    <source>
        <dbReference type="ARBA" id="ARBA00022517"/>
    </source>
</evidence>
<evidence type="ECO:0000256" key="2">
    <source>
        <dbReference type="ARBA" id="ARBA00004496"/>
    </source>
</evidence>
<evidence type="ECO:0000256" key="14">
    <source>
        <dbReference type="ARBA" id="ARBA00022840"/>
    </source>
</evidence>
<dbReference type="PANTHER" id="PTHR45723">
    <property type="entry name" value="SERINE/THREONINE-PROTEIN KINASE RIO1"/>
    <property type="match status" value="1"/>
</dbReference>
<dbReference type="GO" id="GO:0051607">
    <property type="term" value="P:defense response to virus"/>
    <property type="evidence" value="ECO:0007669"/>
    <property type="project" value="UniProtKB-KW"/>
</dbReference>
<keyword evidence="6" id="KW-0690">Ribosome biogenesis</keyword>
<dbReference type="Gene3D" id="3.30.200.20">
    <property type="entry name" value="Phosphorylase Kinase, domain 1"/>
    <property type="match status" value="1"/>
</dbReference>
<dbReference type="GO" id="GO:0106310">
    <property type="term" value="F:protein serine kinase activity"/>
    <property type="evidence" value="ECO:0007669"/>
    <property type="project" value="RHEA"/>
</dbReference>
<gene>
    <name evidence="24" type="ORF">BpHYR1_028190</name>
</gene>
<dbReference type="GO" id="GO:0046872">
    <property type="term" value="F:metal ion binding"/>
    <property type="evidence" value="ECO:0007669"/>
    <property type="project" value="UniProtKB-UniRule"/>
</dbReference>
<dbReference type="SMART" id="SM00090">
    <property type="entry name" value="RIO"/>
    <property type="match status" value="1"/>
</dbReference>
<comment type="catalytic activity">
    <reaction evidence="18 22">
        <text>L-threonyl-[protein] + ATP = O-phospho-L-threonyl-[protein] + ADP + H(+)</text>
        <dbReference type="Rhea" id="RHEA:46608"/>
        <dbReference type="Rhea" id="RHEA-COMP:11060"/>
        <dbReference type="Rhea" id="RHEA-COMP:11605"/>
        <dbReference type="ChEBI" id="CHEBI:15378"/>
        <dbReference type="ChEBI" id="CHEBI:30013"/>
        <dbReference type="ChEBI" id="CHEBI:30616"/>
        <dbReference type="ChEBI" id="CHEBI:61977"/>
        <dbReference type="ChEBI" id="CHEBI:456216"/>
        <dbReference type="EC" id="2.7.11.1"/>
    </reaction>
</comment>
<evidence type="ECO:0000256" key="8">
    <source>
        <dbReference type="ARBA" id="ARBA00022553"/>
    </source>
</evidence>
<dbReference type="SUPFAM" id="SSF56112">
    <property type="entry name" value="Protein kinase-like (PK-like)"/>
    <property type="match status" value="1"/>
</dbReference>
<dbReference type="STRING" id="10195.A0A3M7Q1P0"/>
<evidence type="ECO:0000259" key="23">
    <source>
        <dbReference type="SMART" id="SM00090"/>
    </source>
</evidence>
<reference evidence="24 25" key="1">
    <citation type="journal article" date="2018" name="Sci. Rep.">
        <title>Genomic signatures of local adaptation to the degree of environmental predictability in rotifers.</title>
        <authorList>
            <person name="Franch-Gras L."/>
            <person name="Hahn C."/>
            <person name="Garcia-Roger E.M."/>
            <person name="Carmona M.J."/>
            <person name="Serra M."/>
            <person name="Gomez A."/>
        </authorList>
    </citation>
    <scope>NUCLEOTIDE SEQUENCE [LARGE SCALE GENOMIC DNA]</scope>
    <source>
        <strain evidence="24">HYR1</strain>
    </source>
</reference>
<evidence type="ECO:0000256" key="1">
    <source>
        <dbReference type="ARBA" id="ARBA00001946"/>
    </source>
</evidence>
<keyword evidence="12 22" id="KW-0547">Nucleotide-binding</keyword>
<keyword evidence="13 22" id="KW-0418">Kinase</keyword>
<comment type="cofactor">
    <cofactor evidence="1 22">
        <name>Mg(2+)</name>
        <dbReference type="ChEBI" id="CHEBI:18420"/>
    </cofactor>
</comment>
<evidence type="ECO:0000256" key="7">
    <source>
        <dbReference type="ARBA" id="ARBA00022527"/>
    </source>
</evidence>